<proteinExistence type="inferred from homology"/>
<evidence type="ECO:0000313" key="13">
    <source>
        <dbReference type="EMBL" id="TDZ82801.1"/>
    </source>
</evidence>
<accession>A0A4R8S0T5</accession>
<evidence type="ECO:0000256" key="7">
    <source>
        <dbReference type="ARBA" id="ARBA00022917"/>
    </source>
</evidence>
<dbReference type="InterPro" id="IPR017958">
    <property type="entry name" value="Gln-tRNA_amidoTrfase_suB_CS"/>
</dbReference>
<dbReference type="NCBIfam" id="NF004012">
    <property type="entry name" value="PRK05477.1-2"/>
    <property type="match status" value="1"/>
</dbReference>
<comment type="similarity">
    <text evidence="1 11">Belongs to the GatB/GatE family. GatB subfamily.</text>
</comment>
<organism evidence="13 14">
    <name type="scientific">Mycobacteroides salmoniphilum</name>
    <dbReference type="NCBI Taxonomy" id="404941"/>
    <lineage>
        <taxon>Bacteria</taxon>
        <taxon>Bacillati</taxon>
        <taxon>Actinomycetota</taxon>
        <taxon>Actinomycetes</taxon>
        <taxon>Mycobacteriales</taxon>
        <taxon>Mycobacteriaceae</taxon>
        <taxon>Mycobacteroides</taxon>
    </lineage>
</organism>
<dbReference type="InterPro" id="IPR014746">
    <property type="entry name" value="Gln_synth/guanido_kin_cat_dom"/>
</dbReference>
<dbReference type="Pfam" id="PF02934">
    <property type="entry name" value="GatB_N"/>
    <property type="match status" value="1"/>
</dbReference>
<keyword evidence="7 11" id="KW-0648">Protein biosynthesis</keyword>
<dbReference type="Gene3D" id="1.10.10.410">
    <property type="match status" value="1"/>
</dbReference>
<keyword evidence="6 11" id="KW-0067">ATP-binding</keyword>
<feature type="domain" description="Asn/Gln amidotransferase" evidence="12">
    <location>
        <begin position="349"/>
        <end position="496"/>
    </location>
</feature>
<evidence type="ECO:0000256" key="4">
    <source>
        <dbReference type="ARBA" id="ARBA00022598"/>
    </source>
</evidence>
<comment type="caution">
    <text evidence="13">The sequence shown here is derived from an EMBL/GenBank/DDBJ whole genome shotgun (WGS) entry which is preliminary data.</text>
</comment>
<dbReference type="InterPro" id="IPR006075">
    <property type="entry name" value="Asn/Gln-tRNA_Trfase_suB/E_cat"/>
</dbReference>
<keyword evidence="5 11" id="KW-0547">Nucleotide-binding</keyword>
<evidence type="ECO:0000256" key="8">
    <source>
        <dbReference type="ARBA" id="ARBA00024799"/>
    </source>
</evidence>
<reference evidence="13 14" key="1">
    <citation type="journal article" date="2019" name="Sci. Rep.">
        <title>Extended insight into the Mycobacterium chelonae-abscessus complex through whole genome sequencing of Mycobacterium salmoniphilum outbreak and Mycobacterium salmoniphilum-like strains.</title>
        <authorList>
            <person name="Behra P.R.K."/>
            <person name="Das S."/>
            <person name="Pettersson B.M.F."/>
            <person name="Shirreff L."/>
            <person name="DuCote T."/>
            <person name="Jacobsson K.G."/>
            <person name="Ennis D.G."/>
            <person name="Kirsebom L.A."/>
        </authorList>
    </citation>
    <scope>NUCLEOTIDE SEQUENCE [LARGE SCALE GENOMIC DNA]</scope>
    <source>
        <strain evidence="13 14">DE 4585</strain>
    </source>
</reference>
<gene>
    <name evidence="11 13" type="primary">gatB</name>
    <name evidence="13" type="ORF">DE4585_01593</name>
</gene>
<protein>
    <recommendedName>
        <fullName evidence="3 11">Aspartyl/glutamyl-tRNA(Asn/Gln) amidotransferase subunit B</fullName>
        <shortName evidence="11">Asp/Glu-ADT subunit B</shortName>
        <ecNumber evidence="11">6.3.5.-</ecNumber>
    </recommendedName>
</protein>
<dbReference type="RefSeq" id="WP_134065688.1">
    <property type="nucleotide sequence ID" value="NZ_PECG01000009.1"/>
</dbReference>
<dbReference type="GO" id="GO:0005524">
    <property type="term" value="F:ATP binding"/>
    <property type="evidence" value="ECO:0007669"/>
    <property type="project" value="UniProtKB-KW"/>
</dbReference>
<dbReference type="EMBL" id="PECH01000006">
    <property type="protein sequence ID" value="TDZ82801.1"/>
    <property type="molecule type" value="Genomic_DNA"/>
</dbReference>
<dbReference type="GO" id="GO:0070681">
    <property type="term" value="P:glutaminyl-tRNAGln biosynthesis via transamidation"/>
    <property type="evidence" value="ECO:0007669"/>
    <property type="project" value="TreeGrafter"/>
</dbReference>
<dbReference type="InterPro" id="IPR018027">
    <property type="entry name" value="Asn/Gln_amidotransferase"/>
</dbReference>
<evidence type="ECO:0000313" key="14">
    <source>
        <dbReference type="Proteomes" id="UP000295117"/>
    </source>
</evidence>
<dbReference type="GO" id="GO:0016740">
    <property type="term" value="F:transferase activity"/>
    <property type="evidence" value="ECO:0007669"/>
    <property type="project" value="UniProtKB-KW"/>
</dbReference>
<comment type="catalytic activity">
    <reaction evidence="10 11">
        <text>L-glutamyl-tRNA(Gln) + L-glutamine + ATP + H2O = L-glutaminyl-tRNA(Gln) + L-glutamate + ADP + phosphate + H(+)</text>
        <dbReference type="Rhea" id="RHEA:17521"/>
        <dbReference type="Rhea" id="RHEA-COMP:9681"/>
        <dbReference type="Rhea" id="RHEA-COMP:9684"/>
        <dbReference type="ChEBI" id="CHEBI:15377"/>
        <dbReference type="ChEBI" id="CHEBI:15378"/>
        <dbReference type="ChEBI" id="CHEBI:29985"/>
        <dbReference type="ChEBI" id="CHEBI:30616"/>
        <dbReference type="ChEBI" id="CHEBI:43474"/>
        <dbReference type="ChEBI" id="CHEBI:58359"/>
        <dbReference type="ChEBI" id="CHEBI:78520"/>
        <dbReference type="ChEBI" id="CHEBI:78521"/>
        <dbReference type="ChEBI" id="CHEBI:456216"/>
    </reaction>
</comment>
<evidence type="ECO:0000256" key="6">
    <source>
        <dbReference type="ARBA" id="ARBA00022840"/>
    </source>
</evidence>
<evidence type="ECO:0000256" key="2">
    <source>
        <dbReference type="ARBA" id="ARBA00011123"/>
    </source>
</evidence>
<evidence type="ECO:0000256" key="11">
    <source>
        <dbReference type="HAMAP-Rule" id="MF_00121"/>
    </source>
</evidence>
<dbReference type="HAMAP" id="MF_00121">
    <property type="entry name" value="GatB"/>
    <property type="match status" value="1"/>
</dbReference>
<dbReference type="InterPro" id="IPR017959">
    <property type="entry name" value="Asn/Gln-tRNA_amidoTrfase_suB/E"/>
</dbReference>
<evidence type="ECO:0000259" key="12">
    <source>
        <dbReference type="SMART" id="SM00845"/>
    </source>
</evidence>
<evidence type="ECO:0000256" key="10">
    <source>
        <dbReference type="ARBA" id="ARBA00047913"/>
    </source>
</evidence>
<dbReference type="PROSITE" id="PS01234">
    <property type="entry name" value="GATB"/>
    <property type="match status" value="1"/>
</dbReference>
<dbReference type="Pfam" id="PF02637">
    <property type="entry name" value="GatB_Yqey"/>
    <property type="match status" value="1"/>
</dbReference>
<dbReference type="AlphaFoldDB" id="A0A4R8S0T5"/>
<evidence type="ECO:0000256" key="9">
    <source>
        <dbReference type="ARBA" id="ARBA00047380"/>
    </source>
</evidence>
<comment type="function">
    <text evidence="8 11">Allows the formation of correctly charged Asn-tRNA(Asn) or Gln-tRNA(Gln) through the transamidation of misacylated Asp-tRNA(Asn) or Glu-tRNA(Gln) in organisms which lack either or both of asparaginyl-tRNA or glutaminyl-tRNA synthetases. The reaction takes place in the presence of glutamine and ATP through an activated phospho-Asp-tRNA(Asn) or phospho-Glu-tRNA(Gln).</text>
</comment>
<evidence type="ECO:0000256" key="5">
    <source>
        <dbReference type="ARBA" id="ARBA00022741"/>
    </source>
</evidence>
<dbReference type="GO" id="GO:0006412">
    <property type="term" value="P:translation"/>
    <property type="evidence" value="ECO:0007669"/>
    <property type="project" value="UniProtKB-UniRule"/>
</dbReference>
<dbReference type="GO" id="GO:0050567">
    <property type="term" value="F:glutaminyl-tRNA synthase (glutamine-hydrolyzing) activity"/>
    <property type="evidence" value="ECO:0007669"/>
    <property type="project" value="UniProtKB-UniRule"/>
</dbReference>
<dbReference type="FunFam" id="1.10.10.410:FF:000002">
    <property type="entry name" value="Aspartyl/glutamyl-tRNA(Asn/Gln) amidotransferase subunit B"/>
    <property type="match status" value="1"/>
</dbReference>
<comment type="subunit">
    <text evidence="2 11">Heterotrimer of A, B and C subunits.</text>
</comment>
<dbReference type="PANTHER" id="PTHR11659:SF0">
    <property type="entry name" value="GLUTAMYL-TRNA(GLN) AMIDOTRANSFERASE SUBUNIT B, MITOCHONDRIAL"/>
    <property type="match status" value="1"/>
</dbReference>
<dbReference type="NCBIfam" id="NF004014">
    <property type="entry name" value="PRK05477.1-4"/>
    <property type="match status" value="1"/>
</dbReference>
<comment type="catalytic activity">
    <reaction evidence="9 11">
        <text>L-aspartyl-tRNA(Asn) + L-glutamine + ATP + H2O = L-asparaginyl-tRNA(Asn) + L-glutamate + ADP + phosphate + 2 H(+)</text>
        <dbReference type="Rhea" id="RHEA:14513"/>
        <dbReference type="Rhea" id="RHEA-COMP:9674"/>
        <dbReference type="Rhea" id="RHEA-COMP:9677"/>
        <dbReference type="ChEBI" id="CHEBI:15377"/>
        <dbReference type="ChEBI" id="CHEBI:15378"/>
        <dbReference type="ChEBI" id="CHEBI:29985"/>
        <dbReference type="ChEBI" id="CHEBI:30616"/>
        <dbReference type="ChEBI" id="CHEBI:43474"/>
        <dbReference type="ChEBI" id="CHEBI:58359"/>
        <dbReference type="ChEBI" id="CHEBI:78515"/>
        <dbReference type="ChEBI" id="CHEBI:78516"/>
        <dbReference type="ChEBI" id="CHEBI:456216"/>
    </reaction>
</comment>
<dbReference type="EC" id="6.3.5.-" evidence="11"/>
<dbReference type="SMART" id="SM00845">
    <property type="entry name" value="GatB_Yqey"/>
    <property type="match status" value="1"/>
</dbReference>
<dbReference type="NCBIfam" id="TIGR00133">
    <property type="entry name" value="gatB"/>
    <property type="match status" value="1"/>
</dbReference>
<dbReference type="Proteomes" id="UP000295117">
    <property type="component" value="Unassembled WGS sequence"/>
</dbReference>
<dbReference type="NCBIfam" id="NF004013">
    <property type="entry name" value="PRK05477.1-3"/>
    <property type="match status" value="1"/>
</dbReference>
<name>A0A4R8S0T5_9MYCO</name>
<dbReference type="PANTHER" id="PTHR11659">
    <property type="entry name" value="GLUTAMYL-TRNA GLN AMIDOTRANSFERASE SUBUNIT B MITOCHONDRIAL AND PROKARYOTIC PET112-RELATED"/>
    <property type="match status" value="1"/>
</dbReference>
<dbReference type="InterPro" id="IPR004413">
    <property type="entry name" value="GatB"/>
</dbReference>
<evidence type="ECO:0000256" key="3">
    <source>
        <dbReference type="ARBA" id="ARBA00016923"/>
    </source>
</evidence>
<dbReference type="GO" id="GO:0050566">
    <property type="term" value="F:asparaginyl-tRNA synthase (glutamine-hydrolyzing) activity"/>
    <property type="evidence" value="ECO:0007669"/>
    <property type="project" value="RHEA"/>
</dbReference>
<dbReference type="SUPFAM" id="SSF89095">
    <property type="entry name" value="GatB/YqeY motif"/>
    <property type="match status" value="1"/>
</dbReference>
<evidence type="ECO:0000256" key="1">
    <source>
        <dbReference type="ARBA" id="ARBA00005306"/>
    </source>
</evidence>
<dbReference type="InterPro" id="IPR003789">
    <property type="entry name" value="Asn/Gln_tRNA_amidoTrase-B-like"/>
</dbReference>
<keyword evidence="4 11" id="KW-0436">Ligase</keyword>
<keyword evidence="13" id="KW-0808">Transferase</keyword>
<sequence>MTELLDYDDVLTRYEPVLGMEVHVELSTATKMFCGCPTAFGAEPNTQICPVCLGLPGSLPVVNEKAVESAIRIGLALNCEIAPWGRFARKNYFYPDQPKNYQISQYDEPIAFNGYLDVPLDDGTTWRVQIERAHMEEDTGKLTHIGSETGRISGATESLLDYNRAGVPLVEIVTKPIEGTGERAPEIARAYVTALRDLLRALDVSDVRMDHGSMRCDANVSLMPTGADEFGTRTETKNVNSLKSVEVAVRYEMRRQAAVLDAGDEVIQETRHFLEQDGSTSAGRRKETAEDYRYFPEPDLEPVAPSVELIEGLRGTLPELPWLRLGRIQQEWGVSDEVMRDLVNNGAVELVQATVAEGASSEEARSWWGNYLVQQANSREVELSELPITPTQVAAIVTLINDGKLSNKLARQVVDGVLAGEGEPEQVMTARGLVVMRDDSLIQAAVDEALAANPDVAQKIRDGKVAAAGAIVGAVMKATKGQADAAQVKDLVLKACGQA</sequence>
<dbReference type="SUPFAM" id="SSF55931">
    <property type="entry name" value="Glutamine synthetase/guanido kinase"/>
    <property type="match status" value="1"/>
</dbReference>
<dbReference type="InterPro" id="IPR023168">
    <property type="entry name" value="GatB_Yqey_C_2"/>
</dbReference>